<dbReference type="PROSITE" id="PS51257">
    <property type="entry name" value="PROKAR_LIPOPROTEIN"/>
    <property type="match status" value="1"/>
</dbReference>
<evidence type="ECO:0000313" key="2">
    <source>
        <dbReference type="EMBL" id="TYP99974.1"/>
    </source>
</evidence>
<gene>
    <name evidence="2" type="ORF">C7447_101582</name>
</gene>
<accession>A0A5S5DW67</accession>
<evidence type="ECO:0000259" key="1">
    <source>
        <dbReference type="Pfam" id="PF14129"/>
    </source>
</evidence>
<dbReference type="Proteomes" id="UP000323136">
    <property type="component" value="Unassembled WGS sequence"/>
</dbReference>
<comment type="caution">
    <text evidence="2">The sequence shown here is derived from an EMBL/GenBank/DDBJ whole genome shotgun (WGS) entry which is preliminary data.</text>
</comment>
<reference evidence="2 3" key="1">
    <citation type="submission" date="2019-07" db="EMBL/GenBank/DDBJ databases">
        <title>Genomic Encyclopedia of Type Strains, Phase IV (KMG-IV): sequencing the most valuable type-strain genomes for metagenomic binning, comparative biology and taxonomic classification.</title>
        <authorList>
            <person name="Goeker M."/>
        </authorList>
    </citation>
    <scope>NUCLEOTIDE SEQUENCE [LARGE SCALE GENOMIC DNA]</scope>
    <source>
        <strain evidence="2 3">DSM 18961</strain>
    </source>
</reference>
<name>A0A5S5DW67_9FLAO</name>
<dbReference type="Pfam" id="PF14129">
    <property type="entry name" value="DUF4296"/>
    <property type="match status" value="1"/>
</dbReference>
<dbReference type="OrthoDB" id="1525222at2"/>
<organism evidence="2 3">
    <name type="scientific">Tenacibaculum adriaticum</name>
    <dbReference type="NCBI Taxonomy" id="413713"/>
    <lineage>
        <taxon>Bacteria</taxon>
        <taxon>Pseudomonadati</taxon>
        <taxon>Bacteroidota</taxon>
        <taxon>Flavobacteriia</taxon>
        <taxon>Flavobacteriales</taxon>
        <taxon>Flavobacteriaceae</taxon>
        <taxon>Tenacibaculum</taxon>
    </lineage>
</organism>
<dbReference type="RefSeq" id="WP_148868668.1">
    <property type="nucleotide sequence ID" value="NZ_VNIA01000001.1"/>
</dbReference>
<keyword evidence="3" id="KW-1185">Reference proteome</keyword>
<protein>
    <submittedName>
        <fullName evidence="2">Uncharacterized protein DUF4296</fullName>
    </submittedName>
</protein>
<sequence length="153" mass="18240">MRNFIYFLILLFIVSCNSNTIYEKPENLIPKDSMIFLLTDMYIASSAKHIKNKFLQKDVNYTALVYNKYKIDSARFDISNNYYTSRVEEYNELINKVKTRLEAEHKMYQEKIDKLDSIKRDSLKKKTIKPKLLDSARKIKLKKAKLKDRTQPE</sequence>
<proteinExistence type="predicted"/>
<feature type="domain" description="DUF4296" evidence="1">
    <location>
        <begin position="25"/>
        <end position="106"/>
    </location>
</feature>
<dbReference type="InterPro" id="IPR025381">
    <property type="entry name" value="DUF4296"/>
</dbReference>
<dbReference type="EMBL" id="VNIA01000001">
    <property type="protein sequence ID" value="TYP99974.1"/>
    <property type="molecule type" value="Genomic_DNA"/>
</dbReference>
<dbReference type="AlphaFoldDB" id="A0A5S5DW67"/>
<evidence type="ECO:0000313" key="3">
    <source>
        <dbReference type="Proteomes" id="UP000323136"/>
    </source>
</evidence>